<evidence type="ECO:0008006" key="3">
    <source>
        <dbReference type="Google" id="ProtNLM"/>
    </source>
</evidence>
<evidence type="ECO:0000313" key="2">
    <source>
        <dbReference type="Proteomes" id="UP000268233"/>
    </source>
</evidence>
<proteinExistence type="predicted"/>
<dbReference type="Gene3D" id="3.40.50.150">
    <property type="entry name" value="Vaccinia Virus protein VP39"/>
    <property type="match status" value="1"/>
</dbReference>
<dbReference type="GeneID" id="40151379"/>
<evidence type="ECO:0000313" key="1">
    <source>
        <dbReference type="EMBL" id="RKS78453.1"/>
    </source>
</evidence>
<keyword evidence="2" id="KW-1185">Reference proteome</keyword>
<accession>A0A495QWJ0</accession>
<name>A0A495QWJ0_9EURY</name>
<gene>
    <name evidence="1" type="ORF">BDK61_4118</name>
</gene>
<dbReference type="AlphaFoldDB" id="A0A495QWJ0"/>
<protein>
    <recommendedName>
        <fullName evidence="3">Methyltransferase family protein</fullName>
    </recommendedName>
</protein>
<dbReference type="InterPro" id="IPR029063">
    <property type="entry name" value="SAM-dependent_MTases_sf"/>
</dbReference>
<comment type="caution">
    <text evidence="1">The sequence shown here is derived from an EMBL/GenBank/DDBJ whole genome shotgun (WGS) entry which is preliminary data.</text>
</comment>
<sequence>MTESFQRYLRAKRTVDDRALDRRLVEMLREQLAARAADSDGPLRVLEIGAGIGTMLTRFLEWDVLPAGEVHYTAVDIQSENVAHLPDHIRDWAVDRQISIGDSPLVLKAENRRIEIETVQAEAVAHAAAADGKYDLLIGAALLDILDRQKLPTLLEPLAPGGLYYFPITFDGATRFQPSHPADRAVEQHYHDHMDAKEGGDSRAGGDVLAHLQRLDSITLSGVAGSDWVVRPVDGSYPADEAYFLRYILDTIEDAVGEMTGSDFEELDGWLARRRAQVAAAELLYHTHQLDFLGRVDS</sequence>
<dbReference type="RefSeq" id="WP_049938538.1">
    <property type="nucleotide sequence ID" value="NZ_RBWW01000002.1"/>
</dbReference>
<dbReference type="EMBL" id="RBWW01000002">
    <property type="protein sequence ID" value="RKS78453.1"/>
    <property type="molecule type" value="Genomic_DNA"/>
</dbReference>
<dbReference type="SUPFAM" id="SSF53335">
    <property type="entry name" value="S-adenosyl-L-methionine-dependent methyltransferases"/>
    <property type="match status" value="1"/>
</dbReference>
<reference evidence="1 2" key="1">
    <citation type="submission" date="2018-10" db="EMBL/GenBank/DDBJ databases">
        <title>Genomic Encyclopedia of Archaeal and Bacterial Type Strains, Phase II (KMG-II): from individual species to whole genera.</title>
        <authorList>
            <person name="Goeker M."/>
        </authorList>
    </citation>
    <scope>NUCLEOTIDE SEQUENCE [LARGE SCALE GENOMIC DNA]</scope>
    <source>
        <strain evidence="1 2">DSM 11927</strain>
    </source>
</reference>
<organism evidence="1 2">
    <name type="scientific">Haloarcula quadrata</name>
    <dbReference type="NCBI Taxonomy" id="182779"/>
    <lineage>
        <taxon>Archaea</taxon>
        <taxon>Methanobacteriati</taxon>
        <taxon>Methanobacteriota</taxon>
        <taxon>Stenosarchaea group</taxon>
        <taxon>Halobacteria</taxon>
        <taxon>Halobacteriales</taxon>
        <taxon>Haloarculaceae</taxon>
        <taxon>Haloarcula</taxon>
    </lineage>
</organism>
<dbReference type="Proteomes" id="UP000268233">
    <property type="component" value="Unassembled WGS sequence"/>
</dbReference>